<keyword evidence="4" id="KW-0347">Helicase</keyword>
<evidence type="ECO:0000313" key="7">
    <source>
        <dbReference type="EMBL" id="SFG68071.1"/>
    </source>
</evidence>
<sequence length="1120" mass="127594">MANPFFEALATKQHSGEALRAATRDGLMPFRHYIKNSINAFRDKEIICEWQPVSNSNYFINCKNRVFELIPLTTMQLISRDQDWYQLVSEDDGTPLDSDFESDTAEPVIIGKGKYRRTIDLNSDDYRLRDNRHEIQLKDIDSTELISWLGYQLKISPLMPNFTDNSELTINGVRHVIKKYQQSLLTITGVVESDDAKILVDGQAIDFEIVSQFEQHALSPYSHQQSGNHWFLYCKDKVQGLHDCELKDITEQVFSDVLLSQLLFKHQPLKPEHWQLSREGKTLKLSAQTSTASQLANISLLTHPNLILNIEKQEIKEKWIQLLESNEDDGSGKSALDYFFSDNAVILDANKKNMSVAYRILKTRNEERQLLLAASRPPNRQSVYPSHSQIKAKADTLQLKRQQDAIDELIRAPNPYQNGLVSLFVDRKKQHWPEFLAAQLNETQWQVLTDIGFDGCAEQREFVCKALAAPDFAVLDGPPGTGKTTAILELIVQLVRQGKRILLTASTHAAINNVLERIDSNDLQGEVFALRIGSESTALGVKHYQFDNQLQALDLELNAPLSKQLLVDSANLVCGTTIGIMRLFNDNDVDIDKHKASFDVMIIDECSKTPLQEFLVPARYAAKHILVGDIRQLSPFTDREQIVANLENLLLKPGYKNTPDTTLNRSLQEACFLLEELRGDAHKPYNKQLIKVVSSSVAKALSAEIKVRRMGLHQQGLEQVLIVSKQYGVDPAQLKLNSMALWQHNLCFIEEICYQEIQTLLPADAIVLDGNWSSQAQAFAHQQHFAQKQHIKQKQQKYGHASEIHKIIYERLQTSGWADEVCWRLERLYWLRLSQGFVKKTKNYKTTVERLIPKSEQVEGRVFSLQNIAFPSVLEALAGSGIEKRKNDTPNTINQGFDDREKTARHTTLTYQHRMHPDISRFPSQQFYGGNSLKDGNRVEAKRLWQYNRYSNHNIWLDVQGNQSKARVQGNHNTAEINAVIEELQAFCDWAKDKKNCDNESYSVAILTFYKGQEKGLREALKKLPGNQSHYARFEYLGVSIKLATVDYFQGQEADLVMLSMVNNQRDGFLDSPNRLNVAITRARYQLVIIGCHHYFAEKSKTDELHKLAAGSAVMKGTLK</sequence>
<dbReference type="GO" id="GO:0005524">
    <property type="term" value="F:ATP binding"/>
    <property type="evidence" value="ECO:0007669"/>
    <property type="project" value="UniProtKB-KW"/>
</dbReference>
<dbReference type="GO" id="GO:0016787">
    <property type="term" value="F:hydrolase activity"/>
    <property type="evidence" value="ECO:0007669"/>
    <property type="project" value="UniProtKB-KW"/>
</dbReference>
<dbReference type="GO" id="GO:0043139">
    <property type="term" value="F:5'-3' DNA helicase activity"/>
    <property type="evidence" value="ECO:0007669"/>
    <property type="project" value="TreeGrafter"/>
</dbReference>
<name>A0A1I2U0F6_9GAMM</name>
<dbReference type="STRING" id="1045558.SAMN05216175_1116"/>
<proteinExistence type="inferred from homology"/>
<dbReference type="InterPro" id="IPR041677">
    <property type="entry name" value="DNA2/NAM7_AAA_11"/>
</dbReference>
<dbReference type="Pfam" id="PF13087">
    <property type="entry name" value="AAA_12"/>
    <property type="match status" value="1"/>
</dbReference>
<dbReference type="AlphaFoldDB" id="A0A1I2U0F6"/>
<dbReference type="SUPFAM" id="SSF52540">
    <property type="entry name" value="P-loop containing nucleoside triphosphate hydrolases"/>
    <property type="match status" value="2"/>
</dbReference>
<dbReference type="InterPro" id="IPR050534">
    <property type="entry name" value="Coronavir_polyprotein_1ab"/>
</dbReference>
<dbReference type="SMART" id="SM00382">
    <property type="entry name" value="AAA"/>
    <property type="match status" value="1"/>
</dbReference>
<evidence type="ECO:0000256" key="2">
    <source>
        <dbReference type="ARBA" id="ARBA00022741"/>
    </source>
</evidence>
<dbReference type="CDD" id="cd18808">
    <property type="entry name" value="SF1_C_Upf1"/>
    <property type="match status" value="1"/>
</dbReference>
<dbReference type="PANTHER" id="PTHR43788">
    <property type="entry name" value="DNA2/NAM7 HELICASE FAMILY MEMBER"/>
    <property type="match status" value="1"/>
</dbReference>
<feature type="domain" description="AAA+ ATPase" evidence="6">
    <location>
        <begin position="469"/>
        <end position="631"/>
    </location>
</feature>
<dbReference type="PANTHER" id="PTHR43788:SF8">
    <property type="entry name" value="DNA-BINDING PROTEIN SMUBP-2"/>
    <property type="match status" value="1"/>
</dbReference>
<keyword evidence="8" id="KW-1185">Reference proteome</keyword>
<keyword evidence="3" id="KW-0378">Hydrolase</keyword>
<comment type="similarity">
    <text evidence="1">Belongs to the DNA2/NAM7 helicase family.</text>
</comment>
<protein>
    <submittedName>
        <fullName evidence="7">AAA domain-containing protein</fullName>
    </submittedName>
</protein>
<accession>A0A1I2U0F6</accession>
<dbReference type="Pfam" id="PF13086">
    <property type="entry name" value="AAA_11"/>
    <property type="match status" value="2"/>
</dbReference>
<evidence type="ECO:0000259" key="6">
    <source>
        <dbReference type="SMART" id="SM00382"/>
    </source>
</evidence>
<evidence type="ECO:0000256" key="4">
    <source>
        <dbReference type="ARBA" id="ARBA00022806"/>
    </source>
</evidence>
<keyword evidence="2" id="KW-0547">Nucleotide-binding</keyword>
<evidence type="ECO:0000313" key="8">
    <source>
        <dbReference type="Proteomes" id="UP000198623"/>
    </source>
</evidence>
<dbReference type="OrthoDB" id="9757917at2"/>
<organism evidence="7 8">
    <name type="scientific">Neptunomonas qingdaonensis</name>
    <dbReference type="NCBI Taxonomy" id="1045558"/>
    <lineage>
        <taxon>Bacteria</taxon>
        <taxon>Pseudomonadati</taxon>
        <taxon>Pseudomonadota</taxon>
        <taxon>Gammaproteobacteria</taxon>
        <taxon>Oceanospirillales</taxon>
        <taxon>Oceanospirillaceae</taxon>
        <taxon>Neptunomonas</taxon>
    </lineage>
</organism>
<keyword evidence="5" id="KW-0067">ATP-binding</keyword>
<gene>
    <name evidence="7" type="ORF">SAMN05216175_1116</name>
</gene>
<reference evidence="8" key="1">
    <citation type="submission" date="2016-10" db="EMBL/GenBank/DDBJ databases">
        <authorList>
            <person name="Varghese N."/>
            <person name="Submissions S."/>
        </authorList>
    </citation>
    <scope>NUCLEOTIDE SEQUENCE [LARGE SCALE GENOMIC DNA]</scope>
    <source>
        <strain evidence="8">CGMCC 1.10971</strain>
    </source>
</reference>
<evidence type="ECO:0000256" key="1">
    <source>
        <dbReference type="ARBA" id="ARBA00007913"/>
    </source>
</evidence>
<evidence type="ECO:0000256" key="5">
    <source>
        <dbReference type="ARBA" id="ARBA00022840"/>
    </source>
</evidence>
<dbReference type="InterPro" id="IPR041679">
    <property type="entry name" value="DNA2/NAM7-like_C"/>
</dbReference>
<dbReference type="InterPro" id="IPR027417">
    <property type="entry name" value="P-loop_NTPase"/>
</dbReference>
<dbReference type="InterPro" id="IPR047187">
    <property type="entry name" value="SF1_C_Upf1"/>
</dbReference>
<dbReference type="Gene3D" id="3.40.50.300">
    <property type="entry name" value="P-loop containing nucleotide triphosphate hydrolases"/>
    <property type="match status" value="3"/>
</dbReference>
<dbReference type="Proteomes" id="UP000198623">
    <property type="component" value="Unassembled WGS sequence"/>
</dbReference>
<dbReference type="InterPro" id="IPR003593">
    <property type="entry name" value="AAA+_ATPase"/>
</dbReference>
<evidence type="ECO:0000256" key="3">
    <source>
        <dbReference type="ARBA" id="ARBA00022801"/>
    </source>
</evidence>
<dbReference type="EMBL" id="FOOU01000011">
    <property type="protein sequence ID" value="SFG68071.1"/>
    <property type="molecule type" value="Genomic_DNA"/>
</dbReference>